<evidence type="ECO:0000313" key="3">
    <source>
        <dbReference type="EMBL" id="KAA2212920.1"/>
    </source>
</evidence>
<evidence type="ECO:0000313" key="4">
    <source>
        <dbReference type="Proteomes" id="UP000322110"/>
    </source>
</evidence>
<keyword evidence="4" id="KW-1185">Reference proteome</keyword>
<evidence type="ECO:0000259" key="1">
    <source>
        <dbReference type="Pfam" id="PF03428"/>
    </source>
</evidence>
<gene>
    <name evidence="3" type="ORF">F0Q34_12400</name>
</gene>
<dbReference type="Pfam" id="PF03428">
    <property type="entry name" value="RP-C"/>
    <property type="match status" value="1"/>
</dbReference>
<evidence type="ECO:0000259" key="2">
    <source>
        <dbReference type="Pfam" id="PF11800"/>
    </source>
</evidence>
<dbReference type="InterPro" id="IPR005090">
    <property type="entry name" value="RepC_N"/>
</dbReference>
<organism evidence="3 4">
    <name type="scientific">Teichococcus oryzae</name>
    <dbReference type="NCBI Taxonomy" id="1608942"/>
    <lineage>
        <taxon>Bacteria</taxon>
        <taxon>Pseudomonadati</taxon>
        <taxon>Pseudomonadota</taxon>
        <taxon>Alphaproteobacteria</taxon>
        <taxon>Acetobacterales</taxon>
        <taxon>Roseomonadaceae</taxon>
        <taxon>Roseomonas</taxon>
    </lineage>
</organism>
<protein>
    <submittedName>
        <fullName evidence="3">Uncharacterized protein</fullName>
    </submittedName>
</protein>
<name>A0A5B2TGJ2_9PROT</name>
<dbReference type="AlphaFoldDB" id="A0A5B2TGJ2"/>
<feature type="domain" description="Plasmid replication protein C N-terminal" evidence="1">
    <location>
        <begin position="18"/>
        <end position="190"/>
    </location>
</feature>
<accession>A0A5B2TGJ2</accession>
<dbReference type="EMBL" id="VUKA01000005">
    <property type="protein sequence ID" value="KAA2212920.1"/>
    <property type="molecule type" value="Genomic_DNA"/>
</dbReference>
<dbReference type="NCBIfam" id="NF040974">
    <property type="entry name" value="RepABC_RepC"/>
    <property type="match status" value="1"/>
</dbReference>
<reference evidence="3 4" key="1">
    <citation type="journal article" date="2015" name="Int. J. Syst. Evol. Microbiol.">
        <title>Roseomonas oryzae sp. nov., isolated from paddy rhizosphere soil.</title>
        <authorList>
            <person name="Ramaprasad E.V."/>
            <person name="Sasikala Ch."/>
            <person name="Ramana Ch.V."/>
        </authorList>
    </citation>
    <scope>NUCLEOTIDE SEQUENCE [LARGE SCALE GENOMIC DNA]</scope>
    <source>
        <strain evidence="3 4">KCTC 42542</strain>
    </source>
</reference>
<sequence length="449" mass="49277">MGIVETPAFPRGMTRGLRKLTTNHLLAARLVEQARGLPPGIRHPNQLLAAMRRAAPYLGYNRLLPLMEALFRWTQPQDWEPGAEPIVWPSNDELALVLDCSERHVSRLIAAAIEARLIVARDGADRRRRGFRQDGRIVWAWGLNLRPMAARHADFLHAAEEGERVRRRCRELRREAGMARQFLAQLLELAHEHGLPALPLEERLHAARQQAGEARRIEDPERLENLAAALRASAAAGRAWLEQAVKNAEMSGSGDTVVRPIIPTNKPTEPEGSIVAAREATAALALLPMEAEVPVEGTRLFAKEMARLAPRLGDYLATRHPDWGDIADAAAALSRHLGVPRTLYGEACRALGRPGAAVAIAIISTKPAEYFHSCGAGGYLRGMLRRAGQGQLHLERSIHGLRDAERRRRLQLTAVNSAASPDLASGQRRKVRYCGESAFTAASASGNHG</sequence>
<proteinExistence type="predicted"/>
<feature type="domain" description="Plasmid replication protein C C-terminal" evidence="2">
    <location>
        <begin position="305"/>
        <end position="403"/>
    </location>
</feature>
<comment type="caution">
    <text evidence="3">The sequence shown here is derived from an EMBL/GenBank/DDBJ whole genome shotgun (WGS) entry which is preliminary data.</text>
</comment>
<dbReference type="Proteomes" id="UP000322110">
    <property type="component" value="Unassembled WGS sequence"/>
</dbReference>
<dbReference type="InterPro" id="IPR047611">
    <property type="entry name" value="RepABC_RepC"/>
</dbReference>
<dbReference type="Pfam" id="PF11800">
    <property type="entry name" value="RP-C_C"/>
    <property type="match status" value="1"/>
</dbReference>
<dbReference type="InterPro" id="IPR021760">
    <property type="entry name" value="RepC_C"/>
</dbReference>